<dbReference type="Gene3D" id="3.60.15.10">
    <property type="entry name" value="Ribonuclease Z/Hydroxyacylglutathione hydrolase-like"/>
    <property type="match status" value="1"/>
</dbReference>
<dbReference type="InterPro" id="IPR050855">
    <property type="entry name" value="NDM-1-like"/>
</dbReference>
<dbReference type="SMART" id="SM00849">
    <property type="entry name" value="Lactamase_B"/>
    <property type="match status" value="1"/>
</dbReference>
<dbReference type="EMBL" id="SNYM01000006">
    <property type="protein sequence ID" value="TDQ48708.1"/>
    <property type="molecule type" value="Genomic_DNA"/>
</dbReference>
<evidence type="ECO:0000313" key="4">
    <source>
        <dbReference type="EMBL" id="TDQ48708.1"/>
    </source>
</evidence>
<reference evidence="4 5" key="1">
    <citation type="submission" date="2019-03" db="EMBL/GenBank/DDBJ databases">
        <title>Genomic Encyclopedia of Type Strains, Phase IV (KMG-IV): sequencing the most valuable type-strain genomes for metagenomic binning, comparative biology and taxonomic classification.</title>
        <authorList>
            <person name="Goeker M."/>
        </authorList>
    </citation>
    <scope>NUCLEOTIDE SEQUENCE [LARGE SCALE GENOMIC DNA]</scope>
    <source>
        <strain evidence="4 5">DSM 103792</strain>
    </source>
</reference>
<organism evidence="4 5">
    <name type="scientific">Permianibacter aggregans</name>
    <dbReference type="NCBI Taxonomy" id="1510150"/>
    <lineage>
        <taxon>Bacteria</taxon>
        <taxon>Pseudomonadati</taxon>
        <taxon>Pseudomonadota</taxon>
        <taxon>Gammaproteobacteria</taxon>
        <taxon>Pseudomonadales</taxon>
        <taxon>Pseudomonadaceae</taxon>
        <taxon>Permianibacter</taxon>
    </lineage>
</organism>
<feature type="chain" id="PRO_5020560545" evidence="2">
    <location>
        <begin position="20"/>
        <end position="350"/>
    </location>
</feature>
<dbReference type="GO" id="GO:0017001">
    <property type="term" value="P:antibiotic catabolic process"/>
    <property type="evidence" value="ECO:0007669"/>
    <property type="project" value="UniProtKB-ARBA"/>
</dbReference>
<name>A0A4R6UNJ3_9GAMM</name>
<dbReference type="SUPFAM" id="SSF56281">
    <property type="entry name" value="Metallo-hydrolase/oxidoreductase"/>
    <property type="match status" value="1"/>
</dbReference>
<evidence type="ECO:0000259" key="3">
    <source>
        <dbReference type="SMART" id="SM00849"/>
    </source>
</evidence>
<dbReference type="InterPro" id="IPR001279">
    <property type="entry name" value="Metallo-B-lactamas"/>
</dbReference>
<evidence type="ECO:0000256" key="2">
    <source>
        <dbReference type="SAM" id="SignalP"/>
    </source>
</evidence>
<accession>A0A4R6UNJ3</accession>
<dbReference type="RefSeq" id="WP_133589898.1">
    <property type="nucleotide sequence ID" value="NZ_CP037953.1"/>
</dbReference>
<comment type="similarity">
    <text evidence="1">Belongs to the metallo-beta-lactamase superfamily. Class-B beta-lactamase family.</text>
</comment>
<dbReference type="Proteomes" id="UP000295375">
    <property type="component" value="Unassembled WGS sequence"/>
</dbReference>
<dbReference type="PANTHER" id="PTHR42951">
    <property type="entry name" value="METALLO-BETA-LACTAMASE DOMAIN-CONTAINING"/>
    <property type="match status" value="1"/>
</dbReference>
<keyword evidence="5" id="KW-1185">Reference proteome</keyword>
<proteinExistence type="inferred from homology"/>
<dbReference type="InterPro" id="IPR036866">
    <property type="entry name" value="RibonucZ/Hydroxyglut_hydro"/>
</dbReference>
<dbReference type="AlphaFoldDB" id="A0A4R6UNJ3"/>
<dbReference type="Pfam" id="PF00753">
    <property type="entry name" value="Lactamase_B"/>
    <property type="match status" value="1"/>
</dbReference>
<keyword evidence="4" id="KW-0378">Hydrolase</keyword>
<dbReference type="GO" id="GO:0016787">
    <property type="term" value="F:hydrolase activity"/>
    <property type="evidence" value="ECO:0007669"/>
    <property type="project" value="UniProtKB-KW"/>
</dbReference>
<protein>
    <submittedName>
        <fullName evidence="4">Glyoxylase-like metal-dependent hydrolase (Beta-lactamase superfamily II)</fullName>
    </submittedName>
</protein>
<dbReference type="PANTHER" id="PTHR42951:SF4">
    <property type="entry name" value="ACYL-COENZYME A THIOESTERASE MBLAC2"/>
    <property type="match status" value="1"/>
</dbReference>
<comment type="caution">
    <text evidence="4">The sequence shown here is derived from an EMBL/GenBank/DDBJ whole genome shotgun (WGS) entry which is preliminary data.</text>
</comment>
<feature type="domain" description="Metallo-beta-lactamase" evidence="3">
    <location>
        <begin position="44"/>
        <end position="270"/>
    </location>
</feature>
<keyword evidence="2" id="KW-0732">Signal</keyword>
<feature type="signal peptide" evidence="2">
    <location>
        <begin position="1"/>
        <end position="19"/>
    </location>
</feature>
<gene>
    <name evidence="4" type="ORF">EV696_106148</name>
</gene>
<sequence>MWRIMFCCFCGLLSGAVAAGFTVHKLADGIYATERNEPPGLMFDANNVFIINEQDVVVVDSNISPDSSREVLAALRKLTNKPVRYVINTHWHEDHILGNSVWREAYPDVQFIGHVQTHQDLSTTGATNRKGLLENGAGGVASLRQAISSGKGLAGNPVTEEERRSHESDIFLVERYLNEAGSLPIIYPDLEVDSRLVLTDSKRPIEIRFLGAAHTRSDLIVWLPSEKLLIAGDLVVWPIPLIGSTSYPRAYAQSLREMLALQPEMIVPGHGPVFRDTEYSQKILALLDNLCAQVQAAKQKGETLEQAKESVDLSAFRQQFAGDSALLKLIFSMYVQGSGIPAAYNEPTAD</sequence>
<dbReference type="OrthoDB" id="9815874at2"/>
<evidence type="ECO:0000256" key="1">
    <source>
        <dbReference type="ARBA" id="ARBA00005250"/>
    </source>
</evidence>
<evidence type="ECO:0000313" key="5">
    <source>
        <dbReference type="Proteomes" id="UP000295375"/>
    </source>
</evidence>
<dbReference type="CDD" id="cd16282">
    <property type="entry name" value="metallo-hydrolase-like_MBL-fold"/>
    <property type="match status" value="1"/>
</dbReference>